<dbReference type="SUPFAM" id="SSF53098">
    <property type="entry name" value="Ribonuclease H-like"/>
    <property type="match status" value="1"/>
</dbReference>
<keyword evidence="3" id="KW-0238">DNA-binding</keyword>
<evidence type="ECO:0000313" key="6">
    <source>
        <dbReference type="EMBL" id="OGZ18497.1"/>
    </source>
</evidence>
<reference evidence="6 7" key="1">
    <citation type="journal article" date="2016" name="Nat. Commun.">
        <title>Thousands of microbial genomes shed light on interconnected biogeochemical processes in an aquifer system.</title>
        <authorList>
            <person name="Anantharaman K."/>
            <person name="Brown C.T."/>
            <person name="Hug L.A."/>
            <person name="Sharon I."/>
            <person name="Castelle C.J."/>
            <person name="Probst A.J."/>
            <person name="Thomas B.C."/>
            <person name="Singh A."/>
            <person name="Wilkins M.J."/>
            <person name="Karaoz U."/>
            <person name="Brodie E.L."/>
            <person name="Williams K.H."/>
            <person name="Hubbard S.S."/>
            <person name="Banfield J.F."/>
        </authorList>
    </citation>
    <scope>NUCLEOTIDE SEQUENCE [LARGE SCALE GENOMIC DNA]</scope>
</reference>
<dbReference type="EMBL" id="MHLU01000088">
    <property type="protein sequence ID" value="OGZ18497.1"/>
    <property type="molecule type" value="Genomic_DNA"/>
</dbReference>
<keyword evidence="4" id="KW-0233">DNA recombination</keyword>
<organism evidence="6 7">
    <name type="scientific">Candidatus Lloydbacteria bacterium RIFOXYC12_FULL_46_25</name>
    <dbReference type="NCBI Taxonomy" id="1798670"/>
    <lineage>
        <taxon>Bacteria</taxon>
        <taxon>Candidatus Lloydiibacteriota</taxon>
    </lineage>
</organism>
<dbReference type="GO" id="GO:0006313">
    <property type="term" value="P:DNA transposition"/>
    <property type="evidence" value="ECO:0007669"/>
    <property type="project" value="InterPro"/>
</dbReference>
<proteinExistence type="inferred from homology"/>
<dbReference type="Pfam" id="PF01609">
    <property type="entry name" value="DDE_Tnp_1"/>
    <property type="match status" value="1"/>
</dbReference>
<dbReference type="GO" id="GO:0004803">
    <property type="term" value="F:transposase activity"/>
    <property type="evidence" value="ECO:0007669"/>
    <property type="project" value="InterPro"/>
</dbReference>
<comment type="caution">
    <text evidence="6">The sequence shown here is derived from an EMBL/GenBank/DDBJ whole genome shotgun (WGS) entry which is preliminary data.</text>
</comment>
<dbReference type="PANTHER" id="PTHR33258:SF1">
    <property type="entry name" value="TRANSPOSASE INSL FOR INSERTION SEQUENCE ELEMENT IS186A-RELATED"/>
    <property type="match status" value="1"/>
</dbReference>
<evidence type="ECO:0000313" key="7">
    <source>
        <dbReference type="Proteomes" id="UP000178106"/>
    </source>
</evidence>
<dbReference type="InterPro" id="IPR012337">
    <property type="entry name" value="RNaseH-like_sf"/>
</dbReference>
<dbReference type="NCBIfam" id="NF033592">
    <property type="entry name" value="transpos_IS4_1"/>
    <property type="match status" value="1"/>
</dbReference>
<evidence type="ECO:0000256" key="3">
    <source>
        <dbReference type="ARBA" id="ARBA00023125"/>
    </source>
</evidence>
<keyword evidence="2" id="KW-0815">Transposition</keyword>
<evidence type="ECO:0000256" key="1">
    <source>
        <dbReference type="ARBA" id="ARBA00010075"/>
    </source>
</evidence>
<evidence type="ECO:0000256" key="4">
    <source>
        <dbReference type="ARBA" id="ARBA00023172"/>
    </source>
</evidence>
<dbReference type="InterPro" id="IPR047952">
    <property type="entry name" value="Transpos_IS4"/>
</dbReference>
<feature type="domain" description="Transposase IS4-like" evidence="5">
    <location>
        <begin position="125"/>
        <end position="354"/>
    </location>
</feature>
<dbReference type="Proteomes" id="UP000178106">
    <property type="component" value="Unassembled WGS sequence"/>
</dbReference>
<dbReference type="Gene3D" id="3.90.350.10">
    <property type="entry name" value="Transposase Inhibitor Protein From Tn5, Chain A, domain 1"/>
    <property type="match status" value="1"/>
</dbReference>
<sequence length="439" mass="49463">MMQAEQMDKEGIMAAAAKFQKVFSESDLNALGKEIGLCERERTITPFKLALSVVTSLACNQVESLADLQREFNALTETKIGYKAFYNQLAKEEFPEMMLAITSLAIKQMSFNVLGFREGCPFCKFRQILIHDGSSFALKDALAQIFPGRFSAVSPAAVELHTTMDLLSDTAVRIVLTADTESEQANFPDARQLKDCLFLGDRGFVNLSYMHEVDQNGGSFIIRGKKGLNPWVMDAWCEDGSRPRRFRNKTLTEILDRLPKRQATDLEVGWEMDGEPIIFRMIVTWNSQTKEFQYLITNLDYPQFSLRDVCLAYHLRWQVELLFKEWKSYANLHAFDTANPDIAEGLIWASIIAAALKRFLAHATQLACRVATSTRKVAMCAAYPLRLLVSALKTGSLSEILTALQKGLSYLATNALRAHPKRDRESGRSQLGLEPIFLE</sequence>
<gene>
    <name evidence="6" type="ORF">A2494_03480</name>
</gene>
<dbReference type="PANTHER" id="PTHR33258">
    <property type="entry name" value="TRANSPOSASE INSL FOR INSERTION SEQUENCE ELEMENT IS186A-RELATED"/>
    <property type="match status" value="1"/>
</dbReference>
<comment type="similarity">
    <text evidence="1">Belongs to the transposase 11 family.</text>
</comment>
<evidence type="ECO:0000256" key="2">
    <source>
        <dbReference type="ARBA" id="ARBA00022578"/>
    </source>
</evidence>
<accession>A0A1G2DY68</accession>
<protein>
    <recommendedName>
        <fullName evidence="5">Transposase IS4-like domain-containing protein</fullName>
    </recommendedName>
</protein>
<evidence type="ECO:0000259" key="5">
    <source>
        <dbReference type="Pfam" id="PF01609"/>
    </source>
</evidence>
<dbReference type="GO" id="GO:0003677">
    <property type="term" value="F:DNA binding"/>
    <property type="evidence" value="ECO:0007669"/>
    <property type="project" value="UniProtKB-KW"/>
</dbReference>
<name>A0A1G2DY68_9BACT</name>
<dbReference type="InterPro" id="IPR002559">
    <property type="entry name" value="Transposase_11"/>
</dbReference>
<dbReference type="AlphaFoldDB" id="A0A1G2DY68"/>